<evidence type="ECO:0000256" key="1">
    <source>
        <dbReference type="ARBA" id="ARBA00003065"/>
    </source>
</evidence>
<dbReference type="HAMAP" id="MF_00201">
    <property type="entry name" value="RecO"/>
    <property type="match status" value="1"/>
</dbReference>
<feature type="domain" description="DNA replication/recombination mediator RecO N-terminal" evidence="9">
    <location>
        <begin position="7"/>
        <end position="76"/>
    </location>
</feature>
<dbReference type="GO" id="GO:0006302">
    <property type="term" value="P:double-strand break repair"/>
    <property type="evidence" value="ECO:0007669"/>
    <property type="project" value="TreeGrafter"/>
</dbReference>
<evidence type="ECO:0000256" key="2">
    <source>
        <dbReference type="ARBA" id="ARBA00007452"/>
    </source>
</evidence>
<evidence type="ECO:0000313" key="10">
    <source>
        <dbReference type="EMBL" id="GGA74770.1"/>
    </source>
</evidence>
<comment type="function">
    <text evidence="1 8">Involved in DNA repair and RecF pathway recombination.</text>
</comment>
<dbReference type="Proteomes" id="UP000619743">
    <property type="component" value="Unassembled WGS sequence"/>
</dbReference>
<dbReference type="GO" id="GO:0006310">
    <property type="term" value="P:DNA recombination"/>
    <property type="evidence" value="ECO:0007669"/>
    <property type="project" value="UniProtKB-UniRule"/>
</dbReference>
<evidence type="ECO:0000256" key="7">
    <source>
        <dbReference type="ARBA" id="ARBA00033409"/>
    </source>
</evidence>
<comment type="caution">
    <text evidence="10">The sequence shown here is derived from an EMBL/GenBank/DDBJ whole genome shotgun (WGS) entry which is preliminary data.</text>
</comment>
<evidence type="ECO:0000313" key="11">
    <source>
        <dbReference type="Proteomes" id="UP000619743"/>
    </source>
</evidence>
<reference evidence="11" key="1">
    <citation type="journal article" date="2019" name="Int. J. Syst. Evol. Microbiol.">
        <title>The Global Catalogue of Microorganisms (GCM) 10K type strain sequencing project: providing services to taxonomists for standard genome sequencing and annotation.</title>
        <authorList>
            <consortium name="The Broad Institute Genomics Platform"/>
            <consortium name="The Broad Institute Genome Sequencing Center for Infectious Disease"/>
            <person name="Wu L."/>
            <person name="Ma J."/>
        </authorList>
    </citation>
    <scope>NUCLEOTIDE SEQUENCE [LARGE SCALE GENOMIC DNA]</scope>
    <source>
        <strain evidence="11">CGMCC 1.10130</strain>
    </source>
</reference>
<dbReference type="PANTHER" id="PTHR33991:SF1">
    <property type="entry name" value="DNA REPAIR PROTEIN RECO"/>
    <property type="match status" value="1"/>
</dbReference>
<dbReference type="SUPFAM" id="SSF50249">
    <property type="entry name" value="Nucleic acid-binding proteins"/>
    <property type="match status" value="1"/>
</dbReference>
<evidence type="ECO:0000256" key="3">
    <source>
        <dbReference type="ARBA" id="ARBA00021310"/>
    </source>
</evidence>
<keyword evidence="4 8" id="KW-0227">DNA damage</keyword>
<dbReference type="AlphaFoldDB" id="A0A8J2U4J7"/>
<protein>
    <recommendedName>
        <fullName evidence="3 8">DNA repair protein RecO</fullName>
    </recommendedName>
    <alternativeName>
        <fullName evidence="7 8">Recombination protein O</fullName>
    </alternativeName>
</protein>
<dbReference type="RefSeq" id="WP_087505432.1">
    <property type="nucleotide sequence ID" value="NZ_BMDX01000006.1"/>
</dbReference>
<evidence type="ECO:0000256" key="6">
    <source>
        <dbReference type="ARBA" id="ARBA00023204"/>
    </source>
</evidence>
<keyword evidence="5 8" id="KW-0233">DNA recombination</keyword>
<dbReference type="InterPro" id="IPR042242">
    <property type="entry name" value="RecO_C"/>
</dbReference>
<keyword evidence="11" id="KW-1185">Reference proteome</keyword>
<dbReference type="GO" id="GO:0043590">
    <property type="term" value="C:bacterial nucleoid"/>
    <property type="evidence" value="ECO:0007669"/>
    <property type="project" value="TreeGrafter"/>
</dbReference>
<evidence type="ECO:0000259" key="9">
    <source>
        <dbReference type="Pfam" id="PF11967"/>
    </source>
</evidence>
<dbReference type="OrthoDB" id="9804792at2"/>
<proteinExistence type="inferred from homology"/>
<evidence type="ECO:0000256" key="8">
    <source>
        <dbReference type="HAMAP-Rule" id="MF_00201"/>
    </source>
</evidence>
<evidence type="ECO:0000256" key="4">
    <source>
        <dbReference type="ARBA" id="ARBA00022763"/>
    </source>
</evidence>
<dbReference type="InterPro" id="IPR012340">
    <property type="entry name" value="NA-bd_OB-fold"/>
</dbReference>
<evidence type="ECO:0000256" key="5">
    <source>
        <dbReference type="ARBA" id="ARBA00023172"/>
    </source>
</evidence>
<dbReference type="NCBIfam" id="TIGR00613">
    <property type="entry name" value="reco"/>
    <property type="match status" value="1"/>
</dbReference>
<dbReference type="EMBL" id="BMDX01000006">
    <property type="protein sequence ID" value="GGA74770.1"/>
    <property type="molecule type" value="Genomic_DNA"/>
</dbReference>
<sequence>MLRAQLEPAYVLNRRPYREDSALVDLLTQQHGLVRLVARGMRRKKQPLGAILQPFAPLLISWQSKSDLGQLQQVEAGNQAFALTGDNTLAGFYLNELLYRLLTPLESAGAVFAHYGAAIAQLAQPTVKLEPVLRQFEHALLDHLGYGLSDTQQLVDDGFYLWEPQQGLVPSEYDSAIKGWHLQCIESSDYADEAVLRAAKILTRQRLEPLLAGRPLQSRQVWLQMKRGKV</sequence>
<name>A0A8J2U4J7_9GAMM</name>
<keyword evidence="6 8" id="KW-0234">DNA repair</keyword>
<comment type="similarity">
    <text evidence="2 8">Belongs to the RecO family.</text>
</comment>
<dbReference type="Gene3D" id="1.20.1440.120">
    <property type="entry name" value="Recombination protein O, C-terminal domain"/>
    <property type="match status" value="1"/>
</dbReference>
<accession>A0A8J2U4J7</accession>
<dbReference type="Pfam" id="PF11967">
    <property type="entry name" value="RecO_N"/>
    <property type="match status" value="1"/>
</dbReference>
<organism evidence="10 11">
    <name type="scientific">Neiella marina</name>
    <dbReference type="NCBI Taxonomy" id="508461"/>
    <lineage>
        <taxon>Bacteria</taxon>
        <taxon>Pseudomonadati</taxon>
        <taxon>Pseudomonadota</taxon>
        <taxon>Gammaproteobacteria</taxon>
        <taxon>Alteromonadales</taxon>
        <taxon>Echinimonadaceae</taxon>
        <taxon>Neiella</taxon>
    </lineage>
</organism>
<dbReference type="InterPro" id="IPR022572">
    <property type="entry name" value="DNA_rep/recomb_RecO_N"/>
</dbReference>
<dbReference type="PANTHER" id="PTHR33991">
    <property type="entry name" value="DNA REPAIR PROTEIN RECO"/>
    <property type="match status" value="1"/>
</dbReference>
<dbReference type="InterPro" id="IPR003717">
    <property type="entry name" value="RecO"/>
</dbReference>
<gene>
    <name evidence="8 10" type="primary">recO</name>
    <name evidence="10" type="ORF">GCM10011369_15750</name>
</gene>
<dbReference type="Pfam" id="PF02565">
    <property type="entry name" value="RecO_C"/>
    <property type="match status" value="1"/>
</dbReference>
<dbReference type="Gene3D" id="2.40.50.140">
    <property type="entry name" value="Nucleic acid-binding proteins"/>
    <property type="match status" value="1"/>
</dbReference>